<dbReference type="RefSeq" id="WP_003385750.1">
    <property type="nucleotide sequence ID" value="NZ_APBN01000001.1"/>
</dbReference>
<organism evidence="1 2">
    <name type="scientific">Brevibacillus borstelensis AK1</name>
    <dbReference type="NCBI Taxonomy" id="1300222"/>
    <lineage>
        <taxon>Bacteria</taxon>
        <taxon>Bacillati</taxon>
        <taxon>Bacillota</taxon>
        <taxon>Bacilli</taxon>
        <taxon>Bacillales</taxon>
        <taxon>Paenibacillaceae</taxon>
        <taxon>Brevibacillus</taxon>
    </lineage>
</organism>
<dbReference type="InterPro" id="IPR007497">
    <property type="entry name" value="SIMPL/DUF541"/>
</dbReference>
<dbReference type="AlphaFoldDB" id="M8DKS3"/>
<protein>
    <recommendedName>
        <fullName evidence="3">DUF541 domain-containing protein</fullName>
    </recommendedName>
</protein>
<evidence type="ECO:0000313" key="2">
    <source>
        <dbReference type="Proteomes" id="UP000012081"/>
    </source>
</evidence>
<accession>M8DKS3</accession>
<dbReference type="Gene3D" id="3.30.70.2970">
    <property type="entry name" value="Protein of unknown function (DUF541), domain 2"/>
    <property type="match status" value="1"/>
</dbReference>
<name>M8DKS3_9BACL</name>
<dbReference type="STRING" id="1300222.I532_00660"/>
<proteinExistence type="predicted"/>
<dbReference type="Pfam" id="PF04402">
    <property type="entry name" value="SIMPL"/>
    <property type="match status" value="1"/>
</dbReference>
<dbReference type="InterPro" id="IPR052022">
    <property type="entry name" value="26kDa_periplasmic_antigen"/>
</dbReference>
<gene>
    <name evidence="1" type="ORF">I532_00660</name>
</gene>
<reference evidence="1 2" key="1">
    <citation type="submission" date="2013-03" db="EMBL/GenBank/DDBJ databases">
        <title>Assembly of a new bacterial strain Brevibacillus borstelensis AK1.</title>
        <authorList>
            <person name="Rajan I."/>
            <person name="PoliReddy D."/>
            <person name="Sugumar T."/>
            <person name="Rathinam K."/>
            <person name="Alqarawi S."/>
            <person name="Khalil A.B."/>
            <person name="Sivakumar N."/>
        </authorList>
    </citation>
    <scope>NUCLEOTIDE SEQUENCE [LARGE SCALE GENOMIC DNA]</scope>
    <source>
        <strain evidence="1 2">AK1</strain>
    </source>
</reference>
<evidence type="ECO:0000313" key="1">
    <source>
        <dbReference type="EMBL" id="EMT54072.1"/>
    </source>
</evidence>
<dbReference type="OrthoDB" id="9785192at2"/>
<sequence>MYPHQSMSHYPVLPTPRNPYVIKVTGEGTISAAPDQAVAILGTITENRNLQHAQAENAEAVSRVIQSLTNLGIPQELLKTLRYQIEIQYQYQDGRQIFQGYKVTHMLQVIIGQIEQTGLVVDTAVEHGANTVSSIQFTLRDPEYFYNQALSTAVKDSQQKAATIARTLGVRYNPIPHQVQELTSAPEALSSRAETFLARAATPIQPGEIKIRASVNAEYTFSPC</sequence>
<dbReference type="GO" id="GO:0006974">
    <property type="term" value="P:DNA damage response"/>
    <property type="evidence" value="ECO:0007669"/>
    <property type="project" value="TreeGrafter"/>
</dbReference>
<dbReference type="PANTHER" id="PTHR34387:SF1">
    <property type="entry name" value="PERIPLASMIC IMMUNOGENIC PROTEIN"/>
    <property type="match status" value="1"/>
</dbReference>
<dbReference type="PANTHER" id="PTHR34387">
    <property type="entry name" value="SLR1258 PROTEIN"/>
    <property type="match status" value="1"/>
</dbReference>
<dbReference type="Proteomes" id="UP000012081">
    <property type="component" value="Unassembled WGS sequence"/>
</dbReference>
<evidence type="ECO:0008006" key="3">
    <source>
        <dbReference type="Google" id="ProtNLM"/>
    </source>
</evidence>
<keyword evidence="2" id="KW-1185">Reference proteome</keyword>
<dbReference type="PATRIC" id="fig|1300222.3.peg.141"/>
<comment type="caution">
    <text evidence="1">The sequence shown here is derived from an EMBL/GenBank/DDBJ whole genome shotgun (WGS) entry which is preliminary data.</text>
</comment>
<dbReference type="Gene3D" id="3.30.110.170">
    <property type="entry name" value="Protein of unknown function (DUF541), domain 1"/>
    <property type="match status" value="1"/>
</dbReference>
<dbReference type="EMBL" id="APBN01000001">
    <property type="protein sequence ID" value="EMT54072.1"/>
    <property type="molecule type" value="Genomic_DNA"/>
</dbReference>